<dbReference type="InterPro" id="IPR017900">
    <property type="entry name" value="4Fe4S_Fe_S_CS"/>
</dbReference>
<evidence type="ECO:0000259" key="4">
    <source>
        <dbReference type="PROSITE" id="PS50902"/>
    </source>
</evidence>
<dbReference type="GO" id="GO:0046872">
    <property type="term" value="F:metal ion binding"/>
    <property type="evidence" value="ECO:0007669"/>
    <property type="project" value="UniProtKB-KW"/>
</dbReference>
<dbReference type="Gene3D" id="3.30.70.20">
    <property type="match status" value="1"/>
</dbReference>
<evidence type="ECO:0000256" key="2">
    <source>
        <dbReference type="ARBA" id="ARBA00023004"/>
    </source>
</evidence>
<dbReference type="NCBIfam" id="NF038196">
    <property type="entry name" value="ferrodoxin_EFR1"/>
    <property type="match status" value="1"/>
</dbReference>
<feature type="domain" description="4Fe-4S ferredoxin-type" evidence="5">
    <location>
        <begin position="181"/>
        <end position="204"/>
    </location>
</feature>
<evidence type="ECO:0000313" key="6">
    <source>
        <dbReference type="EMBL" id="ANZ43753.1"/>
    </source>
</evidence>
<dbReference type="Pfam" id="PF12838">
    <property type="entry name" value="Fer4_7"/>
    <property type="match status" value="1"/>
</dbReference>
<dbReference type="PROSITE" id="PS51379">
    <property type="entry name" value="4FE4S_FER_2"/>
    <property type="match status" value="2"/>
</dbReference>
<gene>
    <name evidence="6" type="ORF">BED41_00720</name>
</gene>
<name>A0A1B2I1B4_9BACT</name>
<dbReference type="PROSITE" id="PS50902">
    <property type="entry name" value="FLAVODOXIN_LIKE"/>
    <property type="match status" value="1"/>
</dbReference>
<dbReference type="KEGG" id="cpor:BED41_00720"/>
<dbReference type="PROSITE" id="PS00198">
    <property type="entry name" value="4FE4S_FER_1"/>
    <property type="match status" value="1"/>
</dbReference>
<evidence type="ECO:0008006" key="8">
    <source>
        <dbReference type="Google" id="ProtNLM"/>
    </source>
</evidence>
<dbReference type="InterPro" id="IPR008254">
    <property type="entry name" value="Flavodoxin/NO_synth"/>
</dbReference>
<organism evidence="6 7">
    <name type="scientific">Cloacibacillus porcorum</name>
    <dbReference type="NCBI Taxonomy" id="1197717"/>
    <lineage>
        <taxon>Bacteria</taxon>
        <taxon>Thermotogati</taxon>
        <taxon>Synergistota</taxon>
        <taxon>Synergistia</taxon>
        <taxon>Synergistales</taxon>
        <taxon>Synergistaceae</taxon>
        <taxon>Cloacibacillus</taxon>
    </lineage>
</organism>
<evidence type="ECO:0000259" key="5">
    <source>
        <dbReference type="PROSITE" id="PS51379"/>
    </source>
</evidence>
<keyword evidence="7" id="KW-1185">Reference proteome</keyword>
<sequence>MDIKNAVSVYFSPTDSTHRILSAITKELPWPVQELDITDYPADDGEYRLSADELLLAGVPVYGGRIPAAAAQRLKNLHGDGTPAVIVAVYGNRDYDDALLELRDLLEQRGFRVIAAAAFIAEHNIMHSVAAGRPDEQDFKAIEKFAQEVVKKLAKINKAAAAEPLALKGNLPYREYNGVPFKPSADNSCVKCGLCAAKCPVKAIPAETPENTDTEKCITCMRCIKVCPQGARSLNKLMLCAAEKLFALKNSKRKEPEIFI</sequence>
<proteinExistence type="predicted"/>
<dbReference type="InterPro" id="IPR029039">
    <property type="entry name" value="Flavoprotein-like_sf"/>
</dbReference>
<dbReference type="GO" id="GO:0010181">
    <property type="term" value="F:FMN binding"/>
    <property type="evidence" value="ECO:0007669"/>
    <property type="project" value="InterPro"/>
</dbReference>
<accession>A0A1B2I1B4</accession>
<dbReference type="GO" id="GO:0051536">
    <property type="term" value="F:iron-sulfur cluster binding"/>
    <property type="evidence" value="ECO:0007669"/>
    <property type="project" value="UniProtKB-KW"/>
</dbReference>
<dbReference type="Proteomes" id="UP000093044">
    <property type="component" value="Chromosome"/>
</dbReference>
<reference evidence="6" key="1">
    <citation type="submission" date="2016-08" db="EMBL/GenBank/DDBJ databases">
        <title>Complete genome of Cloacibacillus porcorum.</title>
        <authorList>
            <person name="Looft T."/>
            <person name="Bayles D.O."/>
            <person name="Alt D.P."/>
        </authorList>
    </citation>
    <scope>NUCLEOTIDE SEQUENCE [LARGE SCALE GENOMIC DNA]</scope>
    <source>
        <strain evidence="6">CL-84</strain>
    </source>
</reference>
<dbReference type="GeneID" id="83056373"/>
<keyword evidence="1" id="KW-0479">Metal-binding</keyword>
<keyword evidence="2" id="KW-0408">Iron</keyword>
<evidence type="ECO:0000256" key="1">
    <source>
        <dbReference type="ARBA" id="ARBA00022723"/>
    </source>
</evidence>
<dbReference type="OrthoDB" id="9813995at2"/>
<dbReference type="RefSeq" id="WP_066741797.1">
    <property type="nucleotide sequence ID" value="NZ_CP016757.1"/>
</dbReference>
<feature type="domain" description="4Fe-4S ferredoxin-type" evidence="5">
    <location>
        <begin position="207"/>
        <end position="237"/>
    </location>
</feature>
<dbReference type="SUPFAM" id="SSF52218">
    <property type="entry name" value="Flavoproteins"/>
    <property type="match status" value="1"/>
</dbReference>
<dbReference type="Gene3D" id="3.40.50.360">
    <property type="match status" value="1"/>
</dbReference>
<dbReference type="AlphaFoldDB" id="A0A1B2I1B4"/>
<keyword evidence="3" id="KW-0411">Iron-sulfur</keyword>
<dbReference type="STRING" id="1197717.BED41_00720"/>
<feature type="domain" description="Flavodoxin-like" evidence="4">
    <location>
        <begin position="6"/>
        <end position="150"/>
    </location>
</feature>
<dbReference type="InterPro" id="IPR047964">
    <property type="entry name" value="EFR1-like"/>
</dbReference>
<protein>
    <recommendedName>
        <fullName evidence="8">4Fe-4S ferredoxin</fullName>
    </recommendedName>
</protein>
<dbReference type="InterPro" id="IPR017896">
    <property type="entry name" value="4Fe4S_Fe-S-bd"/>
</dbReference>
<evidence type="ECO:0000256" key="3">
    <source>
        <dbReference type="ARBA" id="ARBA00023014"/>
    </source>
</evidence>
<dbReference type="PANTHER" id="PTHR43122:SF1">
    <property type="entry name" value="IRON-SULFUR-BINDING PROTEIN"/>
    <property type="match status" value="1"/>
</dbReference>
<dbReference type="EMBL" id="CP016757">
    <property type="protein sequence ID" value="ANZ43753.1"/>
    <property type="molecule type" value="Genomic_DNA"/>
</dbReference>
<evidence type="ECO:0000313" key="7">
    <source>
        <dbReference type="Proteomes" id="UP000093044"/>
    </source>
</evidence>
<dbReference type="SUPFAM" id="SSF54862">
    <property type="entry name" value="4Fe-4S ferredoxins"/>
    <property type="match status" value="1"/>
</dbReference>
<dbReference type="PANTHER" id="PTHR43122">
    <property type="entry name" value="FERREDOXIN SUBUNIT OF PYRUVATE:FLAVODOXIN OXIDOREDUCTASE-RELATED"/>
    <property type="match status" value="1"/>
</dbReference>